<evidence type="ECO:0000256" key="2">
    <source>
        <dbReference type="ARBA" id="ARBA00022527"/>
    </source>
</evidence>
<evidence type="ECO:0000256" key="8">
    <source>
        <dbReference type="ARBA" id="ARBA00022777"/>
    </source>
</evidence>
<comment type="subcellular location">
    <subcellularLocation>
        <location evidence="1">Membrane</location>
        <topology evidence="1">Single-pass type I membrane protein</topology>
    </subcellularLocation>
</comment>
<reference evidence="18" key="1">
    <citation type="submission" date="2018-02" db="EMBL/GenBank/DDBJ databases">
        <authorList>
            <person name="Cohen D.B."/>
            <person name="Kent A.D."/>
        </authorList>
    </citation>
    <scope>NUCLEOTIDE SEQUENCE</scope>
</reference>
<evidence type="ECO:0000256" key="1">
    <source>
        <dbReference type="ARBA" id="ARBA00004479"/>
    </source>
</evidence>
<keyword evidence="12 15" id="KW-1133">Transmembrane helix</keyword>
<evidence type="ECO:0000256" key="12">
    <source>
        <dbReference type="ARBA" id="ARBA00022989"/>
    </source>
</evidence>
<dbReference type="EMBL" id="OIVN01006335">
    <property type="protein sequence ID" value="SPD30825.1"/>
    <property type="molecule type" value="Genomic_DNA"/>
</dbReference>
<dbReference type="Gene3D" id="2.60.120.430">
    <property type="entry name" value="Galactose-binding lectin"/>
    <property type="match status" value="2"/>
</dbReference>
<evidence type="ECO:0000313" key="18">
    <source>
        <dbReference type="EMBL" id="SPD30825.1"/>
    </source>
</evidence>
<accession>A0A2N9J2J2</accession>
<dbReference type="AlphaFoldDB" id="A0A2N9J2J2"/>
<evidence type="ECO:0000256" key="11">
    <source>
        <dbReference type="ARBA" id="ARBA00022842"/>
    </source>
</evidence>
<dbReference type="GO" id="GO:0005524">
    <property type="term" value="F:ATP binding"/>
    <property type="evidence" value="ECO:0007669"/>
    <property type="project" value="UniProtKB-KW"/>
</dbReference>
<evidence type="ECO:0000256" key="3">
    <source>
        <dbReference type="ARBA" id="ARBA00022679"/>
    </source>
</evidence>
<evidence type="ECO:0000259" key="17">
    <source>
        <dbReference type="Pfam" id="PF12819"/>
    </source>
</evidence>
<feature type="transmembrane region" description="Helical" evidence="15">
    <location>
        <begin position="983"/>
        <end position="1002"/>
    </location>
</feature>
<dbReference type="InterPro" id="IPR016024">
    <property type="entry name" value="ARM-type_fold"/>
</dbReference>
<evidence type="ECO:0000256" key="4">
    <source>
        <dbReference type="ARBA" id="ARBA00022692"/>
    </source>
</evidence>
<evidence type="ECO:0000256" key="5">
    <source>
        <dbReference type="ARBA" id="ARBA00022723"/>
    </source>
</evidence>
<dbReference type="InterPro" id="IPR008380">
    <property type="entry name" value="HAD-SF_hydro_IG_5-nucl"/>
</dbReference>
<organism evidence="18">
    <name type="scientific">Fagus sylvatica</name>
    <name type="common">Beechnut</name>
    <dbReference type="NCBI Taxonomy" id="28930"/>
    <lineage>
        <taxon>Eukaryota</taxon>
        <taxon>Viridiplantae</taxon>
        <taxon>Streptophyta</taxon>
        <taxon>Embryophyta</taxon>
        <taxon>Tracheophyta</taxon>
        <taxon>Spermatophyta</taxon>
        <taxon>Magnoliopsida</taxon>
        <taxon>eudicotyledons</taxon>
        <taxon>Gunneridae</taxon>
        <taxon>Pentapetalae</taxon>
        <taxon>rosids</taxon>
        <taxon>fabids</taxon>
        <taxon>Fagales</taxon>
        <taxon>Fagaceae</taxon>
        <taxon>Fagus</taxon>
    </lineage>
</organism>
<feature type="chain" id="PRO_5014892952" description="Malectin-like domain-containing protein" evidence="16">
    <location>
        <begin position="24"/>
        <end position="1004"/>
    </location>
</feature>
<dbReference type="InterPro" id="IPR024788">
    <property type="entry name" value="Malectin-like_Carb-bd_dom"/>
</dbReference>
<evidence type="ECO:0000256" key="9">
    <source>
        <dbReference type="ARBA" id="ARBA00022801"/>
    </source>
</evidence>
<dbReference type="SUPFAM" id="SSF56784">
    <property type="entry name" value="HAD-like"/>
    <property type="match status" value="1"/>
</dbReference>
<dbReference type="GO" id="GO:0016020">
    <property type="term" value="C:membrane"/>
    <property type="evidence" value="ECO:0007669"/>
    <property type="project" value="UniProtKB-SubCell"/>
</dbReference>
<dbReference type="GO" id="GO:0046872">
    <property type="term" value="F:metal ion binding"/>
    <property type="evidence" value="ECO:0007669"/>
    <property type="project" value="UniProtKB-KW"/>
</dbReference>
<evidence type="ECO:0000256" key="10">
    <source>
        <dbReference type="ARBA" id="ARBA00022840"/>
    </source>
</evidence>
<dbReference type="SUPFAM" id="SSF48371">
    <property type="entry name" value="ARM repeat"/>
    <property type="match status" value="1"/>
</dbReference>
<name>A0A2N9J2J2_FAGSY</name>
<protein>
    <recommendedName>
        <fullName evidence="17">Malectin-like domain-containing protein</fullName>
    </recommendedName>
</protein>
<dbReference type="Gene3D" id="1.25.10.10">
    <property type="entry name" value="Leucine-rich Repeat Variant"/>
    <property type="match status" value="1"/>
</dbReference>
<keyword evidence="10" id="KW-0067">ATP-binding</keyword>
<evidence type="ECO:0000256" key="16">
    <source>
        <dbReference type="SAM" id="SignalP"/>
    </source>
</evidence>
<keyword evidence="3" id="KW-0808">Transferase</keyword>
<feature type="domain" description="Malectin-like" evidence="17">
    <location>
        <begin position="35"/>
        <end position="412"/>
    </location>
</feature>
<evidence type="ECO:0000256" key="15">
    <source>
        <dbReference type="SAM" id="Phobius"/>
    </source>
</evidence>
<dbReference type="Pfam" id="PF12819">
    <property type="entry name" value="Malectin_like"/>
    <property type="match status" value="1"/>
</dbReference>
<keyword evidence="5" id="KW-0479">Metal-binding</keyword>
<keyword evidence="13 15" id="KW-0472">Membrane</keyword>
<gene>
    <name evidence="18" type="ORF">FSB_LOCUS58707</name>
</gene>
<sequence>MKTHPKLTAILFFLLYHITIASSASLYMAVDNIALSCGTSGNTKATDQREWVGDLGSKFFPTEESNHKSITSPAQSQASGNTVPYKTARLSYFPFTYVFPVTPGPKFVRLYFYSASYSGFDKSKDYFTVKADSFTLLKNFSASILADSLKKQTFVKEFCINVEKNQKLNLTFIPFSSNYYAFINGIEIVSMPIEYMYYSPQGFTKDELVPKYVGQAPQFFINYSMALEMVYRLNVGGNSISPMEDTGMFREWSDGINYLPSGGSNPSDPFVILKYSKIPNYTAPDTVYHTAISMGPNSAMNKVSNLSWELPVDTGFDYLVRLHFCEIDPMVNLVSSRVFIVYIDYQIAEERADVISWADDNKYTPIFKDYIVKIQNSKDGEKKHILSIDLHPISDPGIIYWDAILNGVEVFKLSDSDGNLVGPSMAPPAAGSTTCSDKPTSNMMVRNQANETGVSTRCSRVQNRDRDALSSFVMCTLSLSFGYCNDDSEMILVYEYMKNVMFEVLCARKAMNQRLQGRANEIWQAGLGNALREGPSARSSIRILSNKMVPECLKVYMELAESCIRDQGIHRPTMNDVMEKLEFALELQENVDKAKDTNSRGVLVLQVKMSPRPLKPVKLKRTAFSASGAREDHMMKLGALRQILRQSMMMRLTKIRCEFDAARKSFHKIPEALKEMPKMNPEGIYVNKNVRLDTIQVYGFDYDYTLAHYSANLQSLIYDLAKEHMVNELRYPEVCMKFKYDPTFHIRGLSYDKSKGCLLKLDFFGSIEPDGCYYGHRKLSKNEIEEIYGTRHIGQVGPSSPFVCISSSNYKMCFYMHFLVTSFTKPSSYIFSAFNAHALGALAEVAGPGLNFHLGTVLPALLSAMGGEEKDVQNLAKEAAETVVFVIDEEGVESLISELLKGVGDSQASIRRSSSYLIGYFFRNSKLYLVDEAPNIISTLIILLSDSDSSTVVVAWEALSRVVSSVPKEGGPILITGFCLPKALQPLLPIFLQVFLLFFFGISA</sequence>
<keyword evidence="4 15" id="KW-0812">Transmembrane</keyword>
<keyword evidence="14" id="KW-0325">Glycoprotein</keyword>
<evidence type="ECO:0000256" key="13">
    <source>
        <dbReference type="ARBA" id="ARBA00023136"/>
    </source>
</evidence>
<dbReference type="GO" id="GO:0004674">
    <property type="term" value="F:protein serine/threonine kinase activity"/>
    <property type="evidence" value="ECO:0007669"/>
    <property type="project" value="UniProtKB-KW"/>
</dbReference>
<keyword evidence="8" id="KW-0418">Kinase</keyword>
<keyword evidence="2" id="KW-0723">Serine/threonine-protein kinase</keyword>
<proteinExistence type="predicted"/>
<evidence type="ECO:0000256" key="14">
    <source>
        <dbReference type="ARBA" id="ARBA00023180"/>
    </source>
</evidence>
<dbReference type="PANTHER" id="PTHR34590:SF15">
    <property type="entry name" value="PROTEIN KINASE DOMAIN-CONTAINING PROTEIN"/>
    <property type="match status" value="1"/>
</dbReference>
<keyword evidence="9" id="KW-0378">Hydrolase</keyword>
<dbReference type="FunFam" id="2.60.120.430:FF:000003">
    <property type="entry name" value="FERONIA receptor-like kinase"/>
    <property type="match status" value="1"/>
</dbReference>
<keyword evidence="11" id="KW-0460">Magnesium</keyword>
<dbReference type="Pfam" id="PF05761">
    <property type="entry name" value="5_nucleotid"/>
    <property type="match status" value="1"/>
</dbReference>
<dbReference type="InterPro" id="IPR045272">
    <property type="entry name" value="ANXUR1/2-like"/>
</dbReference>
<keyword evidence="6 16" id="KW-0732">Signal</keyword>
<evidence type="ECO:0000256" key="6">
    <source>
        <dbReference type="ARBA" id="ARBA00022729"/>
    </source>
</evidence>
<evidence type="ECO:0000256" key="7">
    <source>
        <dbReference type="ARBA" id="ARBA00022741"/>
    </source>
</evidence>
<dbReference type="FunFam" id="2.60.120.430:FF:000007">
    <property type="entry name" value="FERONIA receptor-like kinase"/>
    <property type="match status" value="1"/>
</dbReference>
<dbReference type="InterPro" id="IPR011989">
    <property type="entry name" value="ARM-like"/>
</dbReference>
<dbReference type="PANTHER" id="PTHR34590">
    <property type="entry name" value="OS03G0124300 PROTEIN-RELATED"/>
    <property type="match status" value="1"/>
</dbReference>
<dbReference type="GO" id="GO:0004714">
    <property type="term" value="F:transmembrane receptor protein tyrosine kinase activity"/>
    <property type="evidence" value="ECO:0007669"/>
    <property type="project" value="InterPro"/>
</dbReference>
<dbReference type="InterPro" id="IPR036412">
    <property type="entry name" value="HAD-like_sf"/>
</dbReference>
<feature type="signal peptide" evidence="16">
    <location>
        <begin position="1"/>
        <end position="23"/>
    </location>
</feature>
<keyword evidence="7" id="KW-0547">Nucleotide-binding</keyword>
<dbReference type="GO" id="GO:0016787">
    <property type="term" value="F:hydrolase activity"/>
    <property type="evidence" value="ECO:0007669"/>
    <property type="project" value="UniProtKB-KW"/>
</dbReference>